<organism evidence="2 3">
    <name type="scientific">Haliangium ochraceum (strain DSM 14365 / JCM 11303 / SMP-2)</name>
    <dbReference type="NCBI Taxonomy" id="502025"/>
    <lineage>
        <taxon>Bacteria</taxon>
        <taxon>Pseudomonadati</taxon>
        <taxon>Myxococcota</taxon>
        <taxon>Polyangia</taxon>
        <taxon>Haliangiales</taxon>
        <taxon>Kofleriaceae</taxon>
        <taxon>Haliangium</taxon>
    </lineage>
</organism>
<proteinExistence type="predicted"/>
<name>D0LNW8_HALO1</name>
<dbReference type="HOGENOM" id="CLU_1624826_0_0_7"/>
<evidence type="ECO:0000313" key="2">
    <source>
        <dbReference type="EMBL" id="ACY18794.1"/>
    </source>
</evidence>
<feature type="chain" id="PRO_5003010313" description="Lipoprotein" evidence="1">
    <location>
        <begin position="24"/>
        <end position="163"/>
    </location>
</feature>
<dbReference type="STRING" id="502025.Hoch_6324"/>
<feature type="signal peptide" evidence="1">
    <location>
        <begin position="1"/>
        <end position="23"/>
    </location>
</feature>
<dbReference type="EMBL" id="CP001804">
    <property type="protein sequence ID" value="ACY18794.1"/>
    <property type="molecule type" value="Genomic_DNA"/>
</dbReference>
<accession>D0LNW8</accession>
<dbReference type="KEGG" id="hoh:Hoch_6324"/>
<dbReference type="RefSeq" id="WP_012831386.1">
    <property type="nucleotide sequence ID" value="NC_013440.1"/>
</dbReference>
<keyword evidence="3" id="KW-1185">Reference proteome</keyword>
<gene>
    <name evidence="2" type="ordered locus">Hoch_6324</name>
</gene>
<keyword evidence="1" id="KW-0732">Signal</keyword>
<evidence type="ECO:0008006" key="4">
    <source>
        <dbReference type="Google" id="ProtNLM"/>
    </source>
</evidence>
<evidence type="ECO:0000256" key="1">
    <source>
        <dbReference type="SAM" id="SignalP"/>
    </source>
</evidence>
<dbReference type="PROSITE" id="PS51257">
    <property type="entry name" value="PROKAR_LIPOPROTEIN"/>
    <property type="match status" value="1"/>
</dbReference>
<protein>
    <recommendedName>
        <fullName evidence="4">Lipoprotein</fullName>
    </recommendedName>
</protein>
<dbReference type="Proteomes" id="UP000001880">
    <property type="component" value="Chromosome"/>
</dbReference>
<reference evidence="2 3" key="1">
    <citation type="journal article" date="2010" name="Stand. Genomic Sci.">
        <title>Complete genome sequence of Haliangium ochraceum type strain (SMP-2).</title>
        <authorList>
            <consortium name="US DOE Joint Genome Institute (JGI-PGF)"/>
            <person name="Ivanova N."/>
            <person name="Daum C."/>
            <person name="Lang E."/>
            <person name="Abt B."/>
            <person name="Kopitz M."/>
            <person name="Saunders E."/>
            <person name="Lapidus A."/>
            <person name="Lucas S."/>
            <person name="Glavina Del Rio T."/>
            <person name="Nolan M."/>
            <person name="Tice H."/>
            <person name="Copeland A."/>
            <person name="Cheng J.F."/>
            <person name="Chen F."/>
            <person name="Bruce D."/>
            <person name="Goodwin L."/>
            <person name="Pitluck S."/>
            <person name="Mavromatis K."/>
            <person name="Pati A."/>
            <person name="Mikhailova N."/>
            <person name="Chen A."/>
            <person name="Palaniappan K."/>
            <person name="Land M."/>
            <person name="Hauser L."/>
            <person name="Chang Y.J."/>
            <person name="Jeffries C.D."/>
            <person name="Detter J.C."/>
            <person name="Brettin T."/>
            <person name="Rohde M."/>
            <person name="Goker M."/>
            <person name="Bristow J."/>
            <person name="Markowitz V."/>
            <person name="Eisen J.A."/>
            <person name="Hugenholtz P."/>
            <person name="Kyrpides N.C."/>
            <person name="Klenk H.P."/>
        </authorList>
    </citation>
    <scope>NUCLEOTIDE SEQUENCE [LARGE SCALE GENOMIC DNA]</scope>
    <source>
        <strain evidence="3">DSM 14365 / CIP 107738 / JCM 11303 / AJ 13395 / SMP-2</strain>
    </source>
</reference>
<dbReference type="AlphaFoldDB" id="D0LNW8"/>
<sequence>MSRIAYSTISMFAALLLTGCVMAEMEEALVDLETGEIAQYMSVDDFQDYYCAPHHQSVTCGVNKTGPMMLQTDGESIQVYVYAPEGEVRLGFGKYHRTLQFWIPEVRPEIIDGEVELVHYPRFETTRPGFVTRAYRNDGPADWRVKITPTTEDAVYHIAVLSD</sequence>
<evidence type="ECO:0000313" key="3">
    <source>
        <dbReference type="Proteomes" id="UP000001880"/>
    </source>
</evidence>